<reference evidence="5" key="2">
    <citation type="submission" date="2025-08" db="UniProtKB">
        <authorList>
            <consortium name="RefSeq"/>
        </authorList>
    </citation>
    <scope>IDENTIFICATION</scope>
    <source>
        <tissue evidence="5">Leaf</tissue>
    </source>
</reference>
<evidence type="ECO:0000313" key="4">
    <source>
        <dbReference type="Proteomes" id="UP000813463"/>
    </source>
</evidence>
<accession>A0ABM3RTJ9</accession>
<keyword evidence="1" id="KW-0175">Coiled coil</keyword>
<feature type="domain" description="Transposase (putative) gypsy type" evidence="3">
    <location>
        <begin position="281"/>
        <end position="345"/>
    </location>
</feature>
<dbReference type="Pfam" id="PF04195">
    <property type="entry name" value="Transposase_28"/>
    <property type="match status" value="1"/>
</dbReference>
<feature type="compositionally biased region" description="Polar residues" evidence="2">
    <location>
        <begin position="596"/>
        <end position="612"/>
    </location>
</feature>
<proteinExistence type="predicted"/>
<dbReference type="GeneID" id="130472326"/>
<evidence type="ECO:0000259" key="3">
    <source>
        <dbReference type="Pfam" id="PF04195"/>
    </source>
</evidence>
<organism evidence="4 5">
    <name type="scientific">Spinacia oleracea</name>
    <name type="common">Spinach</name>
    <dbReference type="NCBI Taxonomy" id="3562"/>
    <lineage>
        <taxon>Eukaryota</taxon>
        <taxon>Viridiplantae</taxon>
        <taxon>Streptophyta</taxon>
        <taxon>Embryophyta</taxon>
        <taxon>Tracheophyta</taxon>
        <taxon>Spermatophyta</taxon>
        <taxon>Magnoliopsida</taxon>
        <taxon>eudicotyledons</taxon>
        <taxon>Gunneridae</taxon>
        <taxon>Pentapetalae</taxon>
        <taxon>Caryophyllales</taxon>
        <taxon>Chenopodiaceae</taxon>
        <taxon>Chenopodioideae</taxon>
        <taxon>Anserineae</taxon>
        <taxon>Spinacia</taxon>
    </lineage>
</organism>
<protein>
    <submittedName>
        <fullName evidence="5">Uncharacterized protein isoform X1</fullName>
    </submittedName>
</protein>
<feature type="compositionally biased region" description="Acidic residues" evidence="2">
    <location>
        <begin position="164"/>
        <end position="178"/>
    </location>
</feature>
<feature type="region of interest" description="Disordered" evidence="2">
    <location>
        <begin position="148"/>
        <end position="181"/>
    </location>
</feature>
<feature type="coiled-coil region" evidence="1">
    <location>
        <begin position="814"/>
        <end position="893"/>
    </location>
</feature>
<keyword evidence="4" id="KW-1185">Reference proteome</keyword>
<dbReference type="RefSeq" id="XP_056698950.1">
    <property type="nucleotide sequence ID" value="XM_056842972.1"/>
</dbReference>
<feature type="region of interest" description="Disordered" evidence="2">
    <location>
        <begin position="502"/>
        <end position="536"/>
    </location>
</feature>
<name>A0ABM3RTJ9_SPIOL</name>
<dbReference type="InterPro" id="IPR007321">
    <property type="entry name" value="Transposase_28"/>
</dbReference>
<evidence type="ECO:0000256" key="1">
    <source>
        <dbReference type="SAM" id="Coils"/>
    </source>
</evidence>
<gene>
    <name evidence="5" type="primary">LOC130472326</name>
</gene>
<feature type="region of interest" description="Disordered" evidence="2">
    <location>
        <begin position="576"/>
        <end position="627"/>
    </location>
</feature>
<evidence type="ECO:0000256" key="2">
    <source>
        <dbReference type="SAM" id="MobiDB-lite"/>
    </source>
</evidence>
<sequence length="1003" mass="111547">MSSERDSDNVLSGAGYDDVDPASTSEDVNFEDDDKPSASDYFEPSYEDAAKELQAHMRKQVRADIRHDLNLVDNCETIPAVDAPSIALEYELRSWTQFMDPAGKGYGDYGTNFGNVVVSLNQDAVRGAHLEDVAGGSRQMDEGEFSSRVNDFAGSDNSAGSVGGDDEDAGDSILESDDDIGRLWDDGEDVTSLCEQVLREGDLDVEPDSDTEEMSYRVESPPPAGSAVYKAKIIKSFRDRAIKDDHPRWAKEYLKLPKGYRLVIPAEGSVILDCPPDHIGVYAHHLDFGLRFPLHPFIEKVFRAWNVCLAQVTPQVVRNVVAFTWLLSFKQWPQTINLFRRLIWLKKYKKKSGWWSFYTKASKMTVNPKLSSCKDWEKKFYWLRVPSDFPIRTRFHLPRPHMNHYPIRELGFREKRAHQFVSCLHVDTGLQKSVTVPKYWLPPAKYILGNGPLSAVGLCHTHTLGLHTLNFAILGLGKDGRPTTNNPPNPKGVFSTLSTYATQANKKRGSTREEVASESPAKKTKRLSSIPAPKPLSIRAPTGVVFKTTHTAPDNPAPRPVFKTVHTAPDMAGGFKSLDCGRGAALTGRRPRDRNQPFTRVNRSRVDGTTQPAPDKSQQKSPEKGFESAADVNIAGQGGDAVADVEPIAQPDLMVVDLMTPTRQNQEQEVNDTDVAGMGQKTPPLMPPTLHTSSGYVRPSQSAGTSSGLNMGVFVRPGEWIEKTPICLSPRKMKYFEVPPGEPDEPWNPKIDLLRGESILTDDCKGGGCMGWRALKDLATPRDNPAAEIDAPAAQHMNDMLKACNSAVELVKLYLCYQEQNEDLQKRQADLEKQVSDAKQDLDQKTSELKRVKQRNEELENVANKLEAEEAKNKELSEKLLEADEKAKAAYKTGARDGALRFSRSQTYSKRITDSHNGGWFAAHRCGVHGIGLTKEDCEDIEYAFLVEEKHKVPTGLESQIIPEEIIQNADPLTLPPIELKEEDYLDPALLSSSTNQTDYQQV</sequence>
<feature type="compositionally biased region" description="Basic and acidic residues" evidence="2">
    <location>
        <begin position="617"/>
        <end position="626"/>
    </location>
</feature>
<evidence type="ECO:0000313" key="5">
    <source>
        <dbReference type="RefSeq" id="XP_056698950.1"/>
    </source>
</evidence>
<feature type="region of interest" description="Disordered" evidence="2">
    <location>
        <begin position="1"/>
        <end position="45"/>
    </location>
</feature>
<dbReference type="Proteomes" id="UP000813463">
    <property type="component" value="Chromosome 4"/>
</dbReference>
<reference evidence="4" key="1">
    <citation type="journal article" date="2021" name="Nat. Commun.">
        <title>Genomic analyses provide insights into spinach domestication and the genetic basis of agronomic traits.</title>
        <authorList>
            <person name="Cai X."/>
            <person name="Sun X."/>
            <person name="Xu C."/>
            <person name="Sun H."/>
            <person name="Wang X."/>
            <person name="Ge C."/>
            <person name="Zhang Z."/>
            <person name="Wang Q."/>
            <person name="Fei Z."/>
            <person name="Jiao C."/>
            <person name="Wang Q."/>
        </authorList>
    </citation>
    <scope>NUCLEOTIDE SEQUENCE [LARGE SCALE GENOMIC DNA]</scope>
    <source>
        <strain evidence="4">cv. Varoflay</strain>
    </source>
</reference>